<dbReference type="AlphaFoldDB" id="A0AAV3RHT8"/>
<dbReference type="InterPro" id="IPR039624">
    <property type="entry name" value="LEA1/2/D7/KIN2"/>
</dbReference>
<dbReference type="PANTHER" id="PTHR34191">
    <property type="entry name" value="LATE EMBRYOGENESIS ABUNDANT PROTEIN (LEA) FAMILY PROTEIN"/>
    <property type="match status" value="1"/>
</dbReference>
<comment type="caution">
    <text evidence="1">The sequence shown here is derived from an EMBL/GenBank/DDBJ whole genome shotgun (WGS) entry which is preliminary data.</text>
</comment>
<reference evidence="1 2" key="1">
    <citation type="submission" date="2024-01" db="EMBL/GenBank/DDBJ databases">
        <title>The complete chloroplast genome sequence of Lithospermum erythrorhizon: insights into the phylogenetic relationship among Boraginaceae species and the maternal lineages of purple gromwells.</title>
        <authorList>
            <person name="Okada T."/>
            <person name="Watanabe K."/>
        </authorList>
    </citation>
    <scope>NUCLEOTIDE SEQUENCE [LARGE SCALE GENOMIC DNA]</scope>
</reference>
<sequence length="78" mass="8417">MASHQQSYEAAQTIGCTEAAKDKALRIFEASREEKSGGVLQQTGEHIKNMAQGAADAVKDSFGFAEQTEDDDLPTKNN</sequence>
<dbReference type="EMBL" id="BAABME010009861">
    <property type="protein sequence ID" value="GAA0175954.1"/>
    <property type="molecule type" value="Genomic_DNA"/>
</dbReference>
<keyword evidence="2" id="KW-1185">Reference proteome</keyword>
<evidence type="ECO:0000313" key="1">
    <source>
        <dbReference type="EMBL" id="GAA0175954.1"/>
    </source>
</evidence>
<organism evidence="1 2">
    <name type="scientific">Lithospermum erythrorhizon</name>
    <name type="common">Purple gromwell</name>
    <name type="synonym">Lithospermum officinale var. erythrorhizon</name>
    <dbReference type="NCBI Taxonomy" id="34254"/>
    <lineage>
        <taxon>Eukaryota</taxon>
        <taxon>Viridiplantae</taxon>
        <taxon>Streptophyta</taxon>
        <taxon>Embryophyta</taxon>
        <taxon>Tracheophyta</taxon>
        <taxon>Spermatophyta</taxon>
        <taxon>Magnoliopsida</taxon>
        <taxon>eudicotyledons</taxon>
        <taxon>Gunneridae</taxon>
        <taxon>Pentapetalae</taxon>
        <taxon>asterids</taxon>
        <taxon>lamiids</taxon>
        <taxon>Boraginales</taxon>
        <taxon>Boraginaceae</taxon>
        <taxon>Boraginoideae</taxon>
        <taxon>Lithospermeae</taxon>
        <taxon>Lithospermum</taxon>
    </lineage>
</organism>
<evidence type="ECO:0000313" key="2">
    <source>
        <dbReference type="Proteomes" id="UP001454036"/>
    </source>
</evidence>
<dbReference type="Proteomes" id="UP001454036">
    <property type="component" value="Unassembled WGS sequence"/>
</dbReference>
<evidence type="ECO:0008006" key="3">
    <source>
        <dbReference type="Google" id="ProtNLM"/>
    </source>
</evidence>
<dbReference type="PANTHER" id="PTHR34191:SF20">
    <property type="entry name" value="LATE EMBRYOGENESIS ABUNDANT PROTEIN (LEA) FAMILY PROTEIN"/>
    <property type="match status" value="1"/>
</dbReference>
<proteinExistence type="predicted"/>
<gene>
    <name evidence="1" type="ORF">LIER_29036</name>
</gene>
<protein>
    <recommendedName>
        <fullName evidence="3">Late embryogenesis abundant protein 1-like</fullName>
    </recommendedName>
</protein>
<name>A0AAV3RHT8_LITER</name>
<accession>A0AAV3RHT8</accession>